<evidence type="ECO:0000313" key="13">
    <source>
        <dbReference type="RefSeq" id="XP_013382442.1"/>
    </source>
</evidence>
<dbReference type="InParanoid" id="A0A1S3H8W3"/>
<feature type="domain" description="Copper amine oxidase catalytic" evidence="11">
    <location>
        <begin position="459"/>
        <end position="871"/>
    </location>
</feature>
<evidence type="ECO:0000256" key="2">
    <source>
        <dbReference type="ARBA" id="ARBA00022723"/>
    </source>
</evidence>
<evidence type="ECO:0000256" key="3">
    <source>
        <dbReference type="ARBA" id="ARBA00022772"/>
    </source>
</evidence>
<feature type="region of interest" description="Disordered" evidence="9">
    <location>
        <begin position="43"/>
        <end position="90"/>
    </location>
</feature>
<name>A0A1S3H8W3_LINAN</name>
<dbReference type="Gene3D" id="3.10.450.40">
    <property type="match status" value="2"/>
</dbReference>
<comment type="cofactor">
    <cofactor evidence="8">
        <name>Cu cation</name>
        <dbReference type="ChEBI" id="CHEBI:23378"/>
    </cofactor>
    <text evidence="8">Contains 1 topaquinone per subunit.</text>
</comment>
<evidence type="ECO:0000313" key="12">
    <source>
        <dbReference type="Proteomes" id="UP000085678"/>
    </source>
</evidence>
<dbReference type="Proteomes" id="UP000085678">
    <property type="component" value="Unplaced"/>
</dbReference>
<evidence type="ECO:0000256" key="4">
    <source>
        <dbReference type="ARBA" id="ARBA00023002"/>
    </source>
</evidence>
<feature type="modified residue" description="2',4',5'-topaquinone" evidence="7">
    <location>
        <position position="611"/>
    </location>
</feature>
<dbReference type="AlphaFoldDB" id="A0A1S3H8W3"/>
<dbReference type="GO" id="GO:0048038">
    <property type="term" value="F:quinone binding"/>
    <property type="evidence" value="ECO:0007669"/>
    <property type="project" value="InterPro"/>
</dbReference>
<dbReference type="Gene3D" id="2.70.98.20">
    <property type="entry name" value="Copper amine oxidase, catalytic domain"/>
    <property type="match status" value="1"/>
</dbReference>
<dbReference type="GO" id="GO:0005886">
    <property type="term" value="C:plasma membrane"/>
    <property type="evidence" value="ECO:0007669"/>
    <property type="project" value="TreeGrafter"/>
</dbReference>
<keyword evidence="5 8" id="KW-0186">Copper</keyword>
<dbReference type="RefSeq" id="XP_013382442.1">
    <property type="nucleotide sequence ID" value="XM_013526988.1"/>
</dbReference>
<dbReference type="InterPro" id="IPR000269">
    <property type="entry name" value="Cu_amine_oxidase"/>
</dbReference>
<organism evidence="12 13">
    <name type="scientific">Lingula anatina</name>
    <name type="common">Brachiopod</name>
    <name type="synonym">Lingula unguis</name>
    <dbReference type="NCBI Taxonomy" id="7574"/>
    <lineage>
        <taxon>Eukaryota</taxon>
        <taxon>Metazoa</taxon>
        <taxon>Spiralia</taxon>
        <taxon>Lophotrochozoa</taxon>
        <taxon>Brachiopoda</taxon>
        <taxon>Linguliformea</taxon>
        <taxon>Lingulata</taxon>
        <taxon>Lingulida</taxon>
        <taxon>Linguloidea</taxon>
        <taxon>Lingulidae</taxon>
        <taxon>Lingula</taxon>
    </lineage>
</organism>
<reference evidence="13" key="1">
    <citation type="submission" date="2025-08" db="UniProtKB">
        <authorList>
            <consortium name="RefSeq"/>
        </authorList>
    </citation>
    <scope>IDENTIFICATION</scope>
    <source>
        <tissue evidence="13">Gonads</tissue>
    </source>
</reference>
<dbReference type="GO" id="GO:0005507">
    <property type="term" value="F:copper ion binding"/>
    <property type="evidence" value="ECO:0007669"/>
    <property type="project" value="InterPro"/>
</dbReference>
<keyword evidence="10" id="KW-0472">Membrane</keyword>
<evidence type="ECO:0000256" key="6">
    <source>
        <dbReference type="PIRSR" id="PIRSR600269-50"/>
    </source>
</evidence>
<keyword evidence="4 8" id="KW-0560">Oxidoreductase</keyword>
<proteinExistence type="inferred from homology"/>
<dbReference type="InterPro" id="IPR015798">
    <property type="entry name" value="Cu_amine_oxidase_C"/>
</dbReference>
<dbReference type="GO" id="GO:0008131">
    <property type="term" value="F:primary methylamine oxidase activity"/>
    <property type="evidence" value="ECO:0007669"/>
    <property type="project" value="InterPro"/>
</dbReference>
<sequence length="909" mass="101879">MFSTIDRFPFVPYTIQLPHRSRFGLGHFSYFYHARDADCVKGQTENRRKHTMSTSHSFENPAFSGASDENLPDQKKSPYYLASPGSSHSSKMSTRSLYCAALTGIIVFALGLGLGFLIGYFAYKAPGEGTSATGNSASNSATMNGATTPSGSTRPPTTQSTRPPTSACNGVCKEELKCPQSAPITQSESSSSRGIFEMVTASEMEEVYEFMVQQGLVDQRPSSGSPSLQNTYIYSISLYLPNKDEAISHLDEGLASPGRYADVHVHRGNRNVADIMEYRVGPLGGAMTATALYNDGELPYNSRPRDGIEWDGITEQVTLAMSILRPLLMESFDGAYYPEGGMTFHPQAPPGLLPEERETRFVMALLVDGTARGRDLHPLPLTGTVRNPGTDKSQWYSYNFYYLNQGPFRTAEELLEAFQNGTIRKFAMPRGHRQTLFETTFPKQDGNKPRDMSNKAPPRTYEPAGRRYTVHDHTVKWMDWEFTVFGSQLRGPGVMNVQFKGERIVYENSLNDVGLIYASDVSSGANTVYMDATFGLGEWQNVIIGVDCPEHATLLDAAWWNMGAQRSVSAKAICIFEMDGQEAIWRRKDRFAAGLRNTYLVARFPMSVGNYDYTIDFRFYLDGRMQSTGMASGFIQASFWDQGNPHAGNDKTTDPFGYRVSEYTHGALHDHTFGFKVDLDILGKKNKFEVIHWKAGNVLDALKTQNNNITLKPPYYLYNETRFVEWETLATEAGLKLSYANPKIWTVVNEEHKNKWGVPRGYRIAPMSAYGQVVPDSHPAMGALSFTKYQCAVTKRKEDERFITGSYDQNRMANPTGSLERMLDGENIVNEDLITWVSVGFIHVPTSEDVPMTARVETGFWLKPWNYFDTTAVFDVPQYVDTMDHSITERPPAPTDCYQPVKENCYFCN</sequence>
<dbReference type="Pfam" id="PF01179">
    <property type="entry name" value="Cu_amine_oxid"/>
    <property type="match status" value="1"/>
</dbReference>
<feature type="active site" description="Schiff-base intermediate with substrate; via topaquinone" evidence="6">
    <location>
        <position position="611"/>
    </location>
</feature>
<evidence type="ECO:0000256" key="10">
    <source>
        <dbReference type="SAM" id="Phobius"/>
    </source>
</evidence>
<comment type="similarity">
    <text evidence="1 8">Belongs to the copper/topaquinone oxidase family.</text>
</comment>
<feature type="region of interest" description="Disordered" evidence="9">
    <location>
        <begin position="132"/>
        <end position="167"/>
    </location>
</feature>
<protein>
    <recommendedName>
        <fullName evidence="8">Amine oxidase</fullName>
        <ecNumber evidence="8">1.4.3.-</ecNumber>
    </recommendedName>
</protein>
<evidence type="ECO:0000256" key="9">
    <source>
        <dbReference type="SAM" id="MobiDB-lite"/>
    </source>
</evidence>
<dbReference type="OrthoDB" id="5379943at2759"/>
<evidence type="ECO:0000256" key="7">
    <source>
        <dbReference type="PIRSR" id="PIRSR600269-51"/>
    </source>
</evidence>
<dbReference type="OMA" id="DIMEYRV"/>
<keyword evidence="2 8" id="KW-0479">Metal-binding</keyword>
<feature type="region of interest" description="Disordered" evidence="9">
    <location>
        <begin position="440"/>
        <end position="464"/>
    </location>
</feature>
<keyword evidence="12" id="KW-1185">Reference proteome</keyword>
<evidence type="ECO:0000256" key="5">
    <source>
        <dbReference type="ARBA" id="ARBA00023008"/>
    </source>
</evidence>
<dbReference type="SUPFAM" id="SSF49998">
    <property type="entry name" value="Amine oxidase catalytic domain"/>
    <property type="match status" value="1"/>
</dbReference>
<dbReference type="GeneID" id="106152866"/>
<comment type="PTM">
    <text evidence="7 8">Topaquinone (TPQ) is generated by copper-dependent autoxidation of a specific tyrosyl residue.</text>
</comment>
<feature type="active site" description="Proton acceptor" evidence="6">
    <location>
        <position position="531"/>
    </location>
</feature>
<dbReference type="PRINTS" id="PR00766">
    <property type="entry name" value="CUDAOXIDASE"/>
</dbReference>
<dbReference type="STRING" id="7574.A0A1S3H8W3"/>
<dbReference type="InterPro" id="IPR016182">
    <property type="entry name" value="Cu_amine_oxidase_N-reg"/>
</dbReference>
<feature type="compositionally biased region" description="Low complexity" evidence="9">
    <location>
        <begin position="132"/>
        <end position="166"/>
    </location>
</feature>
<dbReference type="KEGG" id="lak:106152866"/>
<keyword evidence="3 6" id="KW-0801">TPQ</keyword>
<dbReference type="SUPFAM" id="SSF54416">
    <property type="entry name" value="Amine oxidase N-terminal region"/>
    <property type="match status" value="2"/>
</dbReference>
<keyword evidence="10" id="KW-0812">Transmembrane</keyword>
<accession>A0A1S3H8W3</accession>
<evidence type="ECO:0000256" key="8">
    <source>
        <dbReference type="RuleBase" id="RU000672"/>
    </source>
</evidence>
<dbReference type="GO" id="GO:0009308">
    <property type="term" value="P:amine metabolic process"/>
    <property type="evidence" value="ECO:0007669"/>
    <property type="project" value="UniProtKB-UniRule"/>
</dbReference>
<keyword evidence="10" id="KW-1133">Transmembrane helix</keyword>
<dbReference type="PANTHER" id="PTHR10638">
    <property type="entry name" value="COPPER AMINE OXIDASE"/>
    <property type="match status" value="1"/>
</dbReference>
<evidence type="ECO:0000256" key="1">
    <source>
        <dbReference type="ARBA" id="ARBA00007983"/>
    </source>
</evidence>
<dbReference type="EC" id="1.4.3.-" evidence="8"/>
<dbReference type="PANTHER" id="PTHR10638:SF20">
    <property type="entry name" value="AMINE OXIDASE"/>
    <property type="match status" value="1"/>
</dbReference>
<evidence type="ECO:0000259" key="11">
    <source>
        <dbReference type="Pfam" id="PF01179"/>
    </source>
</evidence>
<gene>
    <name evidence="13" type="primary">LOC106152866</name>
</gene>
<feature type="transmembrane region" description="Helical" evidence="10">
    <location>
        <begin position="97"/>
        <end position="123"/>
    </location>
</feature>
<dbReference type="InterPro" id="IPR036460">
    <property type="entry name" value="Cu_amine_oxidase_C_sf"/>
</dbReference>